<dbReference type="Pfam" id="PF00098">
    <property type="entry name" value="zf-CCHC"/>
    <property type="match status" value="1"/>
</dbReference>
<dbReference type="EMBL" id="SIDB01000010">
    <property type="protein sequence ID" value="KAI3426907.1"/>
    <property type="molecule type" value="Genomic_DNA"/>
</dbReference>
<dbReference type="SMART" id="SM00343">
    <property type="entry name" value="ZnF_C2HC"/>
    <property type="match status" value="1"/>
</dbReference>
<dbReference type="GO" id="GO:0000076">
    <property type="term" value="P:DNA replication checkpoint signaling"/>
    <property type="evidence" value="ECO:0007669"/>
    <property type="project" value="UniProtKB-UniRule"/>
</dbReference>
<comment type="similarity">
    <text evidence="2 7">Belongs to the CSM3 family.</text>
</comment>
<evidence type="ECO:0000256" key="1">
    <source>
        <dbReference type="ARBA" id="ARBA00004123"/>
    </source>
</evidence>
<dbReference type="AlphaFoldDB" id="A0A9D4TIZ0"/>
<dbReference type="InterPro" id="IPR012923">
    <property type="entry name" value="Csm3"/>
</dbReference>
<dbReference type="GO" id="GO:0031298">
    <property type="term" value="C:replication fork protection complex"/>
    <property type="evidence" value="ECO:0007669"/>
    <property type="project" value="TreeGrafter"/>
</dbReference>
<evidence type="ECO:0000313" key="12">
    <source>
        <dbReference type="Proteomes" id="UP001055712"/>
    </source>
</evidence>
<keyword evidence="6" id="KW-0863">Zinc-finger</keyword>
<dbReference type="GO" id="GO:0043111">
    <property type="term" value="P:replication fork arrest"/>
    <property type="evidence" value="ECO:0007669"/>
    <property type="project" value="TreeGrafter"/>
</dbReference>
<dbReference type="PANTHER" id="PTHR13220:SF11">
    <property type="entry name" value="TIMELESS-INTERACTING PROTEIN"/>
    <property type="match status" value="1"/>
</dbReference>
<comment type="function">
    <text evidence="7">Plays an important role in the control of DNA replication and the maintenance of replication fork stability.</text>
</comment>
<evidence type="ECO:0000256" key="5">
    <source>
        <dbReference type="ARBA" id="ARBA00023306"/>
    </source>
</evidence>
<dbReference type="Gene3D" id="4.10.60.10">
    <property type="entry name" value="Zinc finger, CCHC-type"/>
    <property type="match status" value="1"/>
</dbReference>
<feature type="region of interest" description="Disordered" evidence="9">
    <location>
        <begin position="354"/>
        <end position="481"/>
    </location>
</feature>
<evidence type="ECO:0000313" key="11">
    <source>
        <dbReference type="EMBL" id="KAI3426907.1"/>
    </source>
</evidence>
<comment type="caution">
    <text evidence="11">The sequence shown here is derived from an EMBL/GenBank/DDBJ whole genome shotgun (WGS) entry which is preliminary data.</text>
</comment>
<keyword evidence="4 7" id="KW-0539">Nucleus</keyword>
<gene>
    <name evidence="11" type="ORF">D9Q98_006851</name>
</gene>
<proteinExistence type="inferred from homology"/>
<dbReference type="OrthoDB" id="437078at2759"/>
<evidence type="ECO:0000256" key="8">
    <source>
        <dbReference type="SAM" id="Coils"/>
    </source>
</evidence>
<accession>A0A9D4TIZ0</accession>
<evidence type="ECO:0000256" key="6">
    <source>
        <dbReference type="PROSITE-ProRule" id="PRU00047"/>
    </source>
</evidence>
<reference evidence="11" key="1">
    <citation type="journal article" date="2019" name="Plant J.">
        <title>Chlorella vulgaris genome assembly and annotation reveals the molecular basis for metabolic acclimation to high light conditions.</title>
        <authorList>
            <person name="Cecchin M."/>
            <person name="Marcolungo L."/>
            <person name="Rossato M."/>
            <person name="Girolomoni L."/>
            <person name="Cosentino E."/>
            <person name="Cuine S."/>
            <person name="Li-Beisson Y."/>
            <person name="Delledonne M."/>
            <person name="Ballottari M."/>
        </authorList>
    </citation>
    <scope>NUCLEOTIDE SEQUENCE</scope>
    <source>
        <strain evidence="11">211/11P</strain>
    </source>
</reference>
<dbReference type="PANTHER" id="PTHR13220">
    <property type="entry name" value="TIMELESS INTERACTING-RELATED"/>
    <property type="match status" value="1"/>
</dbReference>
<keyword evidence="8" id="KW-0175">Coiled coil</keyword>
<evidence type="ECO:0000256" key="4">
    <source>
        <dbReference type="ARBA" id="ARBA00023242"/>
    </source>
</evidence>
<comment type="subcellular location">
    <subcellularLocation>
        <location evidence="1 7">Nucleus</location>
    </subcellularLocation>
</comment>
<dbReference type="GO" id="GO:0008270">
    <property type="term" value="F:zinc ion binding"/>
    <property type="evidence" value="ECO:0007669"/>
    <property type="project" value="UniProtKB-KW"/>
</dbReference>
<dbReference type="Pfam" id="PF07962">
    <property type="entry name" value="Swi3"/>
    <property type="match status" value="1"/>
</dbReference>
<keyword evidence="5 7" id="KW-0131">Cell cycle</keyword>
<dbReference type="GO" id="GO:0003677">
    <property type="term" value="F:DNA binding"/>
    <property type="evidence" value="ECO:0007669"/>
    <property type="project" value="TreeGrafter"/>
</dbReference>
<dbReference type="Proteomes" id="UP001055712">
    <property type="component" value="Unassembled WGS sequence"/>
</dbReference>
<dbReference type="GO" id="GO:0031297">
    <property type="term" value="P:replication fork processing"/>
    <property type="evidence" value="ECO:0007669"/>
    <property type="project" value="UniProtKB-UniRule"/>
</dbReference>
<dbReference type="PROSITE" id="PS50158">
    <property type="entry name" value="ZF_CCHC"/>
    <property type="match status" value="1"/>
</dbReference>
<evidence type="ECO:0000259" key="10">
    <source>
        <dbReference type="PROSITE" id="PS50158"/>
    </source>
</evidence>
<evidence type="ECO:0000256" key="7">
    <source>
        <dbReference type="RuleBase" id="RU366049"/>
    </source>
</evidence>
<dbReference type="GO" id="GO:0006974">
    <property type="term" value="P:DNA damage response"/>
    <property type="evidence" value="ECO:0007669"/>
    <property type="project" value="UniProtKB-KW"/>
</dbReference>
<feature type="domain" description="CCHC-type" evidence="10">
    <location>
        <begin position="6"/>
        <end position="19"/>
    </location>
</feature>
<dbReference type="SUPFAM" id="SSF57756">
    <property type="entry name" value="Retrovirus zinc finger-like domains"/>
    <property type="match status" value="1"/>
</dbReference>
<sequence>MAPKGCYKCGLTGHWSRDCTAPKSQWVARPPGQGPPGQGRTPGAGGATPALANAKAAENDPFNPEGGLLEPGAEQQTAAAARKEKRKRPKLTLELLQTSKGLPDVAANFPAAFRRQFRGRGHEASDLRRLLEMYKRWQDRVFPHGEFDAFICGVERLSGTNAVKSHMHDQRMRMLKEVQDIADPPHVHLESEAGAAVAGGESGAAATRGLAAGDELDGLGSGDEHMGLAAEAAPPAAATAAPGTGQAHTAEEEAELLALLDAEEEHYREMEQQYAAQQAQHAAAPAAAGPAAAEVQVEEEEDEAALLALLDAGDEEEEEAPAAASPVAAAPAISPDDAAAAAGVAAMSTQEREELLALLDAEEEEEEDEAGQAAKKSTQEAEQEQQGDPAMVAGGGTVVADRAEPAQPPQPLDASGQVQPMADGELASLPQQPATADVEMVDRDEVSQQAEEDSQAGQAGQPPPATRFEPSIELAATPDTAADAEEGLAGVLEASIELGVVPDTADGEVPAEAGEEAAGEAAAAAAAEAMAEAAAAAAAEAMEEQGAGGVQGGLLEKEQSPSSCGGGAGGPSQEL</sequence>
<keyword evidence="12" id="KW-1185">Reference proteome</keyword>
<keyword evidence="6" id="KW-0479">Metal-binding</keyword>
<evidence type="ECO:0000256" key="3">
    <source>
        <dbReference type="ARBA" id="ARBA00022763"/>
    </source>
</evidence>
<feature type="region of interest" description="Disordered" evidence="9">
    <location>
        <begin position="534"/>
        <end position="575"/>
    </location>
</feature>
<evidence type="ECO:0000256" key="9">
    <source>
        <dbReference type="SAM" id="MobiDB-lite"/>
    </source>
</evidence>
<protein>
    <recommendedName>
        <fullName evidence="10">CCHC-type domain-containing protein</fullName>
    </recommendedName>
</protein>
<dbReference type="InterPro" id="IPR040038">
    <property type="entry name" value="TIPIN/Csm3/Swi3"/>
</dbReference>
<dbReference type="InterPro" id="IPR001878">
    <property type="entry name" value="Znf_CCHC"/>
</dbReference>
<feature type="compositionally biased region" description="Acidic residues" evidence="9">
    <location>
        <begin position="360"/>
        <end position="370"/>
    </location>
</feature>
<feature type="compositionally biased region" description="Gly residues" evidence="9">
    <location>
        <begin position="564"/>
        <end position="575"/>
    </location>
</feature>
<keyword evidence="3 7" id="KW-0227">DNA damage</keyword>
<feature type="coiled-coil region" evidence="8">
    <location>
        <begin position="253"/>
        <end position="280"/>
    </location>
</feature>
<evidence type="ECO:0000256" key="2">
    <source>
        <dbReference type="ARBA" id="ARBA00006075"/>
    </source>
</evidence>
<keyword evidence="6" id="KW-0862">Zinc</keyword>
<dbReference type="InterPro" id="IPR036875">
    <property type="entry name" value="Znf_CCHC_sf"/>
</dbReference>
<feature type="region of interest" description="Disordered" evidence="9">
    <location>
        <begin position="11"/>
        <end position="87"/>
    </location>
</feature>
<name>A0A9D4TIZ0_CHLVU</name>
<reference evidence="11" key="2">
    <citation type="submission" date="2020-11" db="EMBL/GenBank/DDBJ databases">
        <authorList>
            <person name="Cecchin M."/>
            <person name="Marcolungo L."/>
            <person name="Rossato M."/>
            <person name="Girolomoni L."/>
            <person name="Cosentino E."/>
            <person name="Cuine S."/>
            <person name="Li-Beisson Y."/>
            <person name="Delledonne M."/>
            <person name="Ballottari M."/>
        </authorList>
    </citation>
    <scope>NUCLEOTIDE SEQUENCE</scope>
    <source>
        <strain evidence="11">211/11P</strain>
        <tissue evidence="11">Whole cell</tissue>
    </source>
</reference>
<feature type="compositionally biased region" description="Gly residues" evidence="9">
    <location>
        <begin position="35"/>
        <end position="46"/>
    </location>
</feature>
<organism evidence="11 12">
    <name type="scientific">Chlorella vulgaris</name>
    <name type="common">Green alga</name>
    <dbReference type="NCBI Taxonomy" id="3077"/>
    <lineage>
        <taxon>Eukaryota</taxon>
        <taxon>Viridiplantae</taxon>
        <taxon>Chlorophyta</taxon>
        <taxon>core chlorophytes</taxon>
        <taxon>Trebouxiophyceae</taxon>
        <taxon>Chlorellales</taxon>
        <taxon>Chlorellaceae</taxon>
        <taxon>Chlorella clade</taxon>
        <taxon>Chlorella</taxon>
    </lineage>
</organism>